<dbReference type="Pfam" id="PF10135">
    <property type="entry name" value="Rod-binding"/>
    <property type="match status" value="1"/>
</dbReference>
<evidence type="ECO:0000313" key="4">
    <source>
        <dbReference type="Proteomes" id="UP001288620"/>
    </source>
</evidence>
<proteinExistence type="predicted"/>
<evidence type="ECO:0000313" key="3">
    <source>
        <dbReference type="EMBL" id="MDZ7277344.1"/>
    </source>
</evidence>
<dbReference type="RefSeq" id="WP_322541461.1">
    <property type="nucleotide sequence ID" value="NZ_JAOBTT010000001.1"/>
</dbReference>
<dbReference type="EMBL" id="JAOBTT010000001">
    <property type="protein sequence ID" value="MDZ7277344.1"/>
    <property type="molecule type" value="Genomic_DNA"/>
</dbReference>
<protein>
    <submittedName>
        <fullName evidence="3">Rod-binding protein</fullName>
    </submittedName>
</protein>
<dbReference type="Proteomes" id="UP001288620">
    <property type="component" value="Unassembled WGS sequence"/>
</dbReference>
<sequence length="100" mass="11074">MTLNALHPSISLAARPLSDTAKPQDLARAAEQFEALFLRHMLAAMRQSTDALADEQSFLHSREARHLRDFFDDALAQELASQRSTGIAELLIRQLSPSSS</sequence>
<accession>A0ABU5LBN2</accession>
<reference evidence="4" key="1">
    <citation type="submission" date="2023-07" db="EMBL/GenBank/DDBJ databases">
        <title>Structural and functional analysis of rice phyllospheric bacteria for their antimicrobial properties and defense elicitation against blast disease.</title>
        <authorList>
            <person name="Sahu K.P."/>
            <person name="Asharani P."/>
            <person name="Kumar M."/>
            <person name="Reddy B."/>
            <person name="Kumar A."/>
        </authorList>
    </citation>
    <scope>NUCLEOTIDE SEQUENCE [LARGE SCALE GENOMIC DNA]</scope>
    <source>
        <strain evidence="4">OsEp_Plm_30P10</strain>
    </source>
</reference>
<organism evidence="3 4">
    <name type="scientific">Pantoea eucrina</name>
    <dbReference type="NCBI Taxonomy" id="472693"/>
    <lineage>
        <taxon>Bacteria</taxon>
        <taxon>Pseudomonadati</taxon>
        <taxon>Pseudomonadota</taxon>
        <taxon>Gammaproteobacteria</taxon>
        <taxon>Enterobacterales</taxon>
        <taxon>Erwiniaceae</taxon>
        <taxon>Pantoea</taxon>
    </lineage>
</organism>
<feature type="domain" description="Flagellar protein FlgJ N-terminal" evidence="2">
    <location>
        <begin position="45"/>
        <end position="94"/>
    </location>
</feature>
<evidence type="ECO:0000256" key="1">
    <source>
        <dbReference type="ARBA" id="ARBA00022795"/>
    </source>
</evidence>
<evidence type="ECO:0000259" key="2">
    <source>
        <dbReference type="Pfam" id="PF10135"/>
    </source>
</evidence>
<dbReference type="InterPro" id="IPR019301">
    <property type="entry name" value="Flagellar_prot_FlgJ_N"/>
</dbReference>
<keyword evidence="1" id="KW-1005">Bacterial flagellum biogenesis</keyword>
<comment type="caution">
    <text evidence="3">The sequence shown here is derived from an EMBL/GenBank/DDBJ whole genome shotgun (WGS) entry which is preliminary data.</text>
</comment>
<keyword evidence="4" id="KW-1185">Reference proteome</keyword>
<name>A0ABU5LBN2_9GAMM</name>
<gene>
    <name evidence="3" type="ORF">N4G40_03475</name>
</gene>